<keyword evidence="1" id="KW-0472">Membrane</keyword>
<keyword evidence="1" id="KW-0812">Transmembrane</keyword>
<gene>
    <name evidence="2" type="ORF">NOO_LOCUS6635</name>
</gene>
<dbReference type="AlphaFoldDB" id="A0A182EEX4"/>
<sequence length="64" mass="7804">MFILTAFWRETWLSLRRFGGKHGYPYGVLARNMVILTVFWWETFLSLCYLGSKYVYPYEKIKKK</sequence>
<evidence type="ECO:0000313" key="2">
    <source>
        <dbReference type="EMBL" id="VDK83154.1"/>
    </source>
</evidence>
<protein>
    <submittedName>
        <fullName evidence="4">ABC transporter permease</fullName>
    </submittedName>
</protein>
<accession>A0A182EEX4</accession>
<keyword evidence="3" id="KW-1185">Reference proteome</keyword>
<evidence type="ECO:0000256" key="1">
    <source>
        <dbReference type="SAM" id="Phobius"/>
    </source>
</evidence>
<evidence type="ECO:0000313" key="4">
    <source>
        <dbReference type="WBParaSite" id="nOo.2.0.1.t06635-RA"/>
    </source>
</evidence>
<name>A0A182EEX4_ONCOC</name>
<dbReference type="Proteomes" id="UP000271087">
    <property type="component" value="Unassembled WGS sequence"/>
</dbReference>
<proteinExistence type="predicted"/>
<dbReference type="EMBL" id="UYRW01002116">
    <property type="protein sequence ID" value="VDK83154.1"/>
    <property type="molecule type" value="Genomic_DNA"/>
</dbReference>
<evidence type="ECO:0000313" key="3">
    <source>
        <dbReference type="Proteomes" id="UP000271087"/>
    </source>
</evidence>
<keyword evidence="1" id="KW-1133">Transmembrane helix</keyword>
<reference evidence="4" key="1">
    <citation type="submission" date="2016-06" db="UniProtKB">
        <authorList>
            <consortium name="WormBaseParasite"/>
        </authorList>
    </citation>
    <scope>IDENTIFICATION</scope>
</reference>
<reference evidence="2 3" key="2">
    <citation type="submission" date="2018-08" db="EMBL/GenBank/DDBJ databases">
        <authorList>
            <person name="Laetsch R D."/>
            <person name="Stevens L."/>
            <person name="Kumar S."/>
            <person name="Blaxter L. M."/>
        </authorList>
    </citation>
    <scope>NUCLEOTIDE SEQUENCE [LARGE SCALE GENOMIC DNA]</scope>
</reference>
<dbReference type="WBParaSite" id="nOo.2.0.1.t06635-RA">
    <property type="protein sequence ID" value="nOo.2.0.1.t06635-RA"/>
    <property type="gene ID" value="nOo.2.0.1.g06635"/>
</dbReference>
<feature type="transmembrane region" description="Helical" evidence="1">
    <location>
        <begin position="33"/>
        <end position="56"/>
    </location>
</feature>
<organism evidence="4">
    <name type="scientific">Onchocerca ochengi</name>
    <name type="common">Filarial nematode worm</name>
    <dbReference type="NCBI Taxonomy" id="42157"/>
    <lineage>
        <taxon>Eukaryota</taxon>
        <taxon>Metazoa</taxon>
        <taxon>Ecdysozoa</taxon>
        <taxon>Nematoda</taxon>
        <taxon>Chromadorea</taxon>
        <taxon>Rhabditida</taxon>
        <taxon>Spirurina</taxon>
        <taxon>Spiruromorpha</taxon>
        <taxon>Filarioidea</taxon>
        <taxon>Onchocercidae</taxon>
        <taxon>Onchocerca</taxon>
    </lineage>
</organism>